<dbReference type="EMBL" id="JAIWYP010000004">
    <property type="protein sequence ID" value="KAH3839831.1"/>
    <property type="molecule type" value="Genomic_DNA"/>
</dbReference>
<organism evidence="1 2">
    <name type="scientific">Dreissena polymorpha</name>
    <name type="common">Zebra mussel</name>
    <name type="synonym">Mytilus polymorpha</name>
    <dbReference type="NCBI Taxonomy" id="45954"/>
    <lineage>
        <taxon>Eukaryota</taxon>
        <taxon>Metazoa</taxon>
        <taxon>Spiralia</taxon>
        <taxon>Lophotrochozoa</taxon>
        <taxon>Mollusca</taxon>
        <taxon>Bivalvia</taxon>
        <taxon>Autobranchia</taxon>
        <taxon>Heteroconchia</taxon>
        <taxon>Euheterodonta</taxon>
        <taxon>Imparidentia</taxon>
        <taxon>Neoheterodontei</taxon>
        <taxon>Myida</taxon>
        <taxon>Dreissenoidea</taxon>
        <taxon>Dreissenidae</taxon>
        <taxon>Dreissena</taxon>
    </lineage>
</organism>
<reference evidence="1" key="1">
    <citation type="journal article" date="2019" name="bioRxiv">
        <title>The Genome of the Zebra Mussel, Dreissena polymorpha: A Resource for Invasive Species Research.</title>
        <authorList>
            <person name="McCartney M.A."/>
            <person name="Auch B."/>
            <person name="Kono T."/>
            <person name="Mallez S."/>
            <person name="Zhang Y."/>
            <person name="Obille A."/>
            <person name="Becker A."/>
            <person name="Abrahante J.E."/>
            <person name="Garbe J."/>
            <person name="Badalamenti J.P."/>
            <person name="Herman A."/>
            <person name="Mangelson H."/>
            <person name="Liachko I."/>
            <person name="Sullivan S."/>
            <person name="Sone E.D."/>
            <person name="Koren S."/>
            <person name="Silverstein K.A.T."/>
            <person name="Beckman K.B."/>
            <person name="Gohl D.M."/>
        </authorList>
    </citation>
    <scope>NUCLEOTIDE SEQUENCE</scope>
    <source>
        <strain evidence="1">Duluth1</strain>
        <tissue evidence="1">Whole animal</tissue>
    </source>
</reference>
<evidence type="ECO:0000313" key="2">
    <source>
        <dbReference type="Proteomes" id="UP000828390"/>
    </source>
</evidence>
<protein>
    <submittedName>
        <fullName evidence="1">Uncharacterized protein</fullName>
    </submittedName>
</protein>
<proteinExistence type="predicted"/>
<reference evidence="1" key="2">
    <citation type="submission" date="2020-11" db="EMBL/GenBank/DDBJ databases">
        <authorList>
            <person name="McCartney M.A."/>
            <person name="Auch B."/>
            <person name="Kono T."/>
            <person name="Mallez S."/>
            <person name="Becker A."/>
            <person name="Gohl D.M."/>
            <person name="Silverstein K.A.T."/>
            <person name="Koren S."/>
            <person name="Bechman K.B."/>
            <person name="Herman A."/>
            <person name="Abrahante J.E."/>
            <person name="Garbe J."/>
        </authorList>
    </citation>
    <scope>NUCLEOTIDE SEQUENCE</scope>
    <source>
        <strain evidence="1">Duluth1</strain>
        <tissue evidence="1">Whole animal</tissue>
    </source>
</reference>
<evidence type="ECO:0000313" key="1">
    <source>
        <dbReference type="EMBL" id="KAH3839831.1"/>
    </source>
</evidence>
<sequence>MLYWLNGAVWCPEYTDLMQRLQEYLGAMKLPATAHFQIAHQETGESLDNWSDRVLTLATKAFRDLPSTYSSQQAVARFCQGLSDKEASSKHLDPGEERTCLVYVG</sequence>
<comment type="caution">
    <text evidence="1">The sequence shown here is derived from an EMBL/GenBank/DDBJ whole genome shotgun (WGS) entry which is preliminary data.</text>
</comment>
<keyword evidence="2" id="KW-1185">Reference proteome</keyword>
<accession>A0A9D4KIS0</accession>
<gene>
    <name evidence="1" type="ORF">DPMN_113268</name>
</gene>
<dbReference type="AlphaFoldDB" id="A0A9D4KIS0"/>
<dbReference type="Proteomes" id="UP000828390">
    <property type="component" value="Unassembled WGS sequence"/>
</dbReference>
<name>A0A9D4KIS0_DREPO</name>